<reference evidence="1 2" key="1">
    <citation type="submission" date="2019-11" db="EMBL/GenBank/DDBJ databases">
        <authorList>
            <person name="Li J."/>
        </authorList>
    </citation>
    <scope>NUCLEOTIDE SEQUENCE [LARGE SCALE GENOMIC DNA]</scope>
    <source>
        <strain evidence="1 2">J4</strain>
    </source>
</reference>
<protein>
    <submittedName>
        <fullName evidence="1">Uncharacterized protein</fullName>
    </submittedName>
</protein>
<accession>A0A6G1X624</accession>
<proteinExistence type="predicted"/>
<name>A0A6G1X624_9BACI</name>
<evidence type="ECO:0000313" key="2">
    <source>
        <dbReference type="Proteomes" id="UP000480185"/>
    </source>
</evidence>
<keyword evidence="2" id="KW-1185">Reference proteome</keyword>
<dbReference type="EMBL" id="WJNH01000004">
    <property type="protein sequence ID" value="MRG86356.1"/>
    <property type="molecule type" value="Genomic_DNA"/>
</dbReference>
<gene>
    <name evidence="1" type="ORF">GH754_08445</name>
</gene>
<dbReference type="OrthoDB" id="2080087at2"/>
<comment type="caution">
    <text evidence="1">The sequence shown here is derived from an EMBL/GenBank/DDBJ whole genome shotgun (WGS) entry which is preliminary data.</text>
</comment>
<dbReference type="SUPFAM" id="SSF54001">
    <property type="entry name" value="Cysteine proteinases"/>
    <property type="match status" value="1"/>
</dbReference>
<dbReference type="InterPro" id="IPR038765">
    <property type="entry name" value="Papain-like_cys_pep_sf"/>
</dbReference>
<organism evidence="1 2">
    <name type="scientific">Salinibacillus xinjiangensis</name>
    <dbReference type="NCBI Taxonomy" id="1229268"/>
    <lineage>
        <taxon>Bacteria</taxon>
        <taxon>Bacillati</taxon>
        <taxon>Bacillota</taxon>
        <taxon>Bacilli</taxon>
        <taxon>Bacillales</taxon>
        <taxon>Bacillaceae</taxon>
        <taxon>Salinibacillus</taxon>
    </lineage>
</organism>
<dbReference type="Gene3D" id="3.90.1720.10">
    <property type="entry name" value="endopeptidase domain like (from Nostoc punctiforme)"/>
    <property type="match status" value="1"/>
</dbReference>
<dbReference type="Proteomes" id="UP000480185">
    <property type="component" value="Unassembled WGS sequence"/>
</dbReference>
<dbReference type="AlphaFoldDB" id="A0A6G1X624"/>
<dbReference type="RefSeq" id="WP_153728264.1">
    <property type="nucleotide sequence ID" value="NZ_WJNH01000004.1"/>
</dbReference>
<sequence>MQGPFLLRQNKDWIKLRKIDDIPNSITAIYIDHQLTALLYKGNEFQMGKGHLPPGQHHLSVKTFHQASGYPPLYEQQFRFVVLEQQKGSRQRTFKPGDVLVSSDNVMQQMTGYMGHAALVINENELIESPGGYPAIKQDTIQQFLEKHPEHAQFRPIQEQMGVGAAEFAKQYLATYEKNLEKGEEKPVFFFSLSELTNPWAYVYCSKLVWLSYYYGANFEMKNDHLWFSPEDLYTVLGASSEFEKVYEHPNVLFKVDT</sequence>
<evidence type="ECO:0000313" key="1">
    <source>
        <dbReference type="EMBL" id="MRG86356.1"/>
    </source>
</evidence>